<organism evidence="2 3">
    <name type="scientific">Linderina pennispora</name>
    <dbReference type="NCBI Taxonomy" id="61395"/>
    <lineage>
        <taxon>Eukaryota</taxon>
        <taxon>Fungi</taxon>
        <taxon>Fungi incertae sedis</taxon>
        <taxon>Zoopagomycota</taxon>
        <taxon>Kickxellomycotina</taxon>
        <taxon>Kickxellomycetes</taxon>
        <taxon>Kickxellales</taxon>
        <taxon>Kickxellaceae</taxon>
        <taxon>Linderina</taxon>
    </lineage>
</organism>
<dbReference type="STRING" id="61395.A0A1Y1W413"/>
<feature type="compositionally biased region" description="Basic and acidic residues" evidence="1">
    <location>
        <begin position="359"/>
        <end position="379"/>
    </location>
</feature>
<sequence length="415" mass="45834">MERSRTSGKPRVLSLKELCKRALMAKVDRIRRLGIVPQFLVADVLAVCTPEQLTMIEHFNPHIVDDNQPLWMAHCLRTFKELRALPEDIEKGRAEPVHCWRDLYARMKAQDEERAKDIAQRVRTKVAEIEQAKKQRRVRMTKLPVVEAGRDRRVARAGDLSVLQRARRETKVHMSRMHSPIDRWPSSTSTSLGGSGYGYAGRQSIGRPGLSGTAAAPCSRNRPAAARPSARATRSTAMSGASSNSSARRQNSPPAASSPPYLRQLTPSGSPSHSPPYQVASYSPSYLSSASSQSPTYSAGSPPYVPDSGNTSQTESATAQFNVFDDIFGSSPNAGGDRIPPSVTITEQTRYRKRVATPAEKRRQTQKRDADEEHVDRGPSKKRHTQQGSGEESRVYVDDVADPGTEDLFRMLSGQ</sequence>
<keyword evidence="3" id="KW-1185">Reference proteome</keyword>
<dbReference type="AlphaFoldDB" id="A0A1Y1W413"/>
<evidence type="ECO:0000313" key="2">
    <source>
        <dbReference type="EMBL" id="ORX68261.1"/>
    </source>
</evidence>
<dbReference type="RefSeq" id="XP_040742075.1">
    <property type="nucleotide sequence ID" value="XM_040890377.1"/>
</dbReference>
<dbReference type="InterPro" id="IPR010684">
    <property type="entry name" value="RNA_pol_II_trans_fac_SIII_A"/>
</dbReference>
<dbReference type="GO" id="GO:0006368">
    <property type="term" value="P:transcription elongation by RNA polymerase II"/>
    <property type="evidence" value="ECO:0007669"/>
    <property type="project" value="InterPro"/>
</dbReference>
<dbReference type="EMBL" id="MCFD01000010">
    <property type="protein sequence ID" value="ORX68261.1"/>
    <property type="molecule type" value="Genomic_DNA"/>
</dbReference>
<name>A0A1Y1W413_9FUNG</name>
<accession>A0A1Y1W413</accession>
<proteinExistence type="predicted"/>
<dbReference type="PANTHER" id="PTHR15141">
    <property type="entry name" value="TRANSCRIPTION ELONGATION FACTOR B POLYPEPTIDE 3"/>
    <property type="match status" value="1"/>
</dbReference>
<dbReference type="OrthoDB" id="21513at2759"/>
<evidence type="ECO:0000256" key="1">
    <source>
        <dbReference type="SAM" id="MobiDB-lite"/>
    </source>
</evidence>
<evidence type="ECO:0008006" key="4">
    <source>
        <dbReference type="Google" id="ProtNLM"/>
    </source>
</evidence>
<feature type="compositionally biased region" description="Low complexity" evidence="1">
    <location>
        <begin position="280"/>
        <end position="302"/>
    </location>
</feature>
<feature type="region of interest" description="Disordered" evidence="1">
    <location>
        <begin position="328"/>
        <end position="415"/>
    </location>
</feature>
<dbReference type="Pfam" id="PF06881">
    <property type="entry name" value="Elongin_A"/>
    <property type="match status" value="1"/>
</dbReference>
<evidence type="ECO:0000313" key="3">
    <source>
        <dbReference type="Proteomes" id="UP000193922"/>
    </source>
</evidence>
<dbReference type="Gene3D" id="6.10.250.3180">
    <property type="match status" value="1"/>
</dbReference>
<dbReference type="Proteomes" id="UP000193922">
    <property type="component" value="Unassembled WGS sequence"/>
</dbReference>
<reference evidence="2 3" key="1">
    <citation type="submission" date="2016-07" db="EMBL/GenBank/DDBJ databases">
        <title>Pervasive Adenine N6-methylation of Active Genes in Fungi.</title>
        <authorList>
            <consortium name="DOE Joint Genome Institute"/>
            <person name="Mondo S.J."/>
            <person name="Dannebaum R.O."/>
            <person name="Kuo R.C."/>
            <person name="Labutti K."/>
            <person name="Haridas S."/>
            <person name="Kuo A."/>
            <person name="Salamov A."/>
            <person name="Ahrendt S.R."/>
            <person name="Lipzen A."/>
            <person name="Sullivan W."/>
            <person name="Andreopoulos W.B."/>
            <person name="Clum A."/>
            <person name="Lindquist E."/>
            <person name="Daum C."/>
            <person name="Ramamoorthy G.K."/>
            <person name="Gryganskyi A."/>
            <person name="Culley D."/>
            <person name="Magnuson J.K."/>
            <person name="James T.Y."/>
            <person name="O'Malley M.A."/>
            <person name="Stajich J.E."/>
            <person name="Spatafora J.W."/>
            <person name="Visel A."/>
            <person name="Grigoriev I.V."/>
        </authorList>
    </citation>
    <scope>NUCLEOTIDE SEQUENCE [LARGE SCALE GENOMIC DNA]</scope>
    <source>
        <strain evidence="2 3">ATCC 12442</strain>
    </source>
</reference>
<dbReference type="PANTHER" id="PTHR15141:SF76">
    <property type="entry name" value="TRANSCRIPTION ELONGATION FACTOR B POLYPEPTIDE 3"/>
    <property type="match status" value="1"/>
</dbReference>
<comment type="caution">
    <text evidence="2">The sequence shown here is derived from an EMBL/GenBank/DDBJ whole genome shotgun (WGS) entry which is preliminary data.</text>
</comment>
<dbReference type="GeneID" id="63807025"/>
<dbReference type="InterPro" id="IPR051870">
    <property type="entry name" value="Elongin-A_domain"/>
</dbReference>
<feature type="compositionally biased region" description="Low complexity" evidence="1">
    <location>
        <begin position="214"/>
        <end position="252"/>
    </location>
</feature>
<gene>
    <name evidence="2" type="ORF">DL89DRAFT_29330</name>
</gene>
<feature type="region of interest" description="Disordered" evidence="1">
    <location>
        <begin position="171"/>
        <end position="314"/>
    </location>
</feature>
<protein>
    <recommendedName>
        <fullName evidence="4">Elongin-A</fullName>
    </recommendedName>
</protein>
<dbReference type="GO" id="GO:0070449">
    <property type="term" value="C:elongin complex"/>
    <property type="evidence" value="ECO:0007669"/>
    <property type="project" value="InterPro"/>
</dbReference>